<keyword evidence="4" id="KW-0349">Heme</keyword>
<dbReference type="InterPro" id="IPR036396">
    <property type="entry name" value="Cyt_P450_sf"/>
</dbReference>
<dbReference type="AlphaFoldDB" id="A0A835UJC0"/>
<dbReference type="Proteomes" id="UP000636800">
    <property type="component" value="Chromosome 10"/>
</dbReference>
<dbReference type="GO" id="GO:0005506">
    <property type="term" value="F:iron ion binding"/>
    <property type="evidence" value="ECO:0007669"/>
    <property type="project" value="InterPro"/>
</dbReference>
<comment type="cofactor">
    <cofactor evidence="1">
        <name>heme</name>
        <dbReference type="ChEBI" id="CHEBI:30413"/>
    </cofactor>
</comment>
<keyword evidence="7 12" id="KW-1133">Transmembrane helix</keyword>
<dbReference type="PANTHER" id="PTHR24286:SF44">
    <property type="entry name" value="3BETA,22ALPHA-DIHYDROXYSTEROID 3-DEHYDROGENASE"/>
    <property type="match status" value="1"/>
</dbReference>
<protein>
    <submittedName>
        <fullName evidence="13">Uncharacterized protein</fullName>
    </submittedName>
</protein>
<dbReference type="GO" id="GO:0020037">
    <property type="term" value="F:heme binding"/>
    <property type="evidence" value="ECO:0007669"/>
    <property type="project" value="InterPro"/>
</dbReference>
<comment type="subcellular location">
    <subcellularLocation>
        <location evidence="2">Membrane</location>
        <topology evidence="2">Single-pass membrane protein</topology>
    </subcellularLocation>
</comment>
<evidence type="ECO:0000256" key="6">
    <source>
        <dbReference type="ARBA" id="ARBA00022723"/>
    </source>
</evidence>
<evidence type="ECO:0000256" key="5">
    <source>
        <dbReference type="ARBA" id="ARBA00022692"/>
    </source>
</evidence>
<dbReference type="PANTHER" id="PTHR24286">
    <property type="entry name" value="CYTOCHROME P450 26"/>
    <property type="match status" value="1"/>
</dbReference>
<keyword evidence="9" id="KW-0408">Iron</keyword>
<comment type="caution">
    <text evidence="13">The sequence shown here is derived from an EMBL/GenBank/DDBJ whole genome shotgun (WGS) entry which is preliminary data.</text>
</comment>
<keyword evidence="5 12" id="KW-0812">Transmembrane</keyword>
<comment type="similarity">
    <text evidence="3">Belongs to the cytochrome P450 family.</text>
</comment>
<evidence type="ECO:0000256" key="11">
    <source>
        <dbReference type="ARBA" id="ARBA00023136"/>
    </source>
</evidence>
<dbReference type="GO" id="GO:0016020">
    <property type="term" value="C:membrane"/>
    <property type="evidence" value="ECO:0007669"/>
    <property type="project" value="UniProtKB-SubCell"/>
</dbReference>
<evidence type="ECO:0000256" key="1">
    <source>
        <dbReference type="ARBA" id="ARBA00001971"/>
    </source>
</evidence>
<accession>A0A835UJC0</accession>
<evidence type="ECO:0000256" key="4">
    <source>
        <dbReference type="ARBA" id="ARBA00022617"/>
    </source>
</evidence>
<evidence type="ECO:0000313" key="14">
    <source>
        <dbReference type="Proteomes" id="UP000636800"/>
    </source>
</evidence>
<keyword evidence="11 12" id="KW-0472">Membrane</keyword>
<keyword evidence="10" id="KW-0503">Monooxygenase</keyword>
<proteinExistence type="inferred from homology"/>
<dbReference type="Pfam" id="PF00067">
    <property type="entry name" value="p450"/>
    <property type="match status" value="1"/>
</dbReference>
<dbReference type="GO" id="GO:0016125">
    <property type="term" value="P:sterol metabolic process"/>
    <property type="evidence" value="ECO:0007669"/>
    <property type="project" value="TreeGrafter"/>
</dbReference>
<evidence type="ECO:0000256" key="8">
    <source>
        <dbReference type="ARBA" id="ARBA00023002"/>
    </source>
</evidence>
<feature type="transmembrane region" description="Helical" evidence="12">
    <location>
        <begin position="6"/>
        <end position="27"/>
    </location>
</feature>
<evidence type="ECO:0000256" key="9">
    <source>
        <dbReference type="ARBA" id="ARBA00023004"/>
    </source>
</evidence>
<dbReference type="Gene3D" id="1.10.630.10">
    <property type="entry name" value="Cytochrome P450"/>
    <property type="match status" value="1"/>
</dbReference>
<keyword evidence="14" id="KW-1185">Reference proteome</keyword>
<dbReference type="InterPro" id="IPR001128">
    <property type="entry name" value="Cyt_P450"/>
</dbReference>
<dbReference type="GO" id="GO:0004497">
    <property type="term" value="F:monooxygenase activity"/>
    <property type="evidence" value="ECO:0007669"/>
    <property type="project" value="UniProtKB-KW"/>
</dbReference>
<evidence type="ECO:0000256" key="7">
    <source>
        <dbReference type="ARBA" id="ARBA00022989"/>
    </source>
</evidence>
<organism evidence="13 14">
    <name type="scientific">Vanilla planifolia</name>
    <name type="common">Vanilla</name>
    <dbReference type="NCBI Taxonomy" id="51239"/>
    <lineage>
        <taxon>Eukaryota</taxon>
        <taxon>Viridiplantae</taxon>
        <taxon>Streptophyta</taxon>
        <taxon>Embryophyta</taxon>
        <taxon>Tracheophyta</taxon>
        <taxon>Spermatophyta</taxon>
        <taxon>Magnoliopsida</taxon>
        <taxon>Liliopsida</taxon>
        <taxon>Asparagales</taxon>
        <taxon>Orchidaceae</taxon>
        <taxon>Vanilloideae</taxon>
        <taxon>Vanilleae</taxon>
        <taxon>Vanilla</taxon>
    </lineage>
</organism>
<dbReference type="GO" id="GO:0016132">
    <property type="term" value="P:brassinosteroid biosynthetic process"/>
    <property type="evidence" value="ECO:0007669"/>
    <property type="project" value="TreeGrafter"/>
</dbReference>
<sequence>MPATAFSAFHLIFFPLLLSITAFAYLLRKNRKVVDGSLPPGSLGLPFVGETLRLINAYRTENPEPFVDERLRRNGTRLFTTHLFGELTVFSADPEFNRVVLGGEGRTFEGSYPSSISTLLGRNSLVLMKGALHKRMHSLTLTRFASPAVIRSSLLPDIDLAVRRNLRSWAAAGDLHGASLLLLNQAKKITFEMAVEQLISEGPGRRWAEALTKLVRRRKEEKDNKAQVAESRKKDMVDELLEADEGFTEEEMVDFLLALLVAGHETTPTIMTIVVKFLTENPSALALVKEEQEEIRARKKDECEALEWSDYKSMSFTQCVINETLRVSNIISGVFRRAVADVHFQRSFV</sequence>
<dbReference type="SUPFAM" id="SSF48264">
    <property type="entry name" value="Cytochrome P450"/>
    <property type="match status" value="1"/>
</dbReference>
<dbReference type="OrthoDB" id="1902587at2759"/>
<reference evidence="13 14" key="1">
    <citation type="journal article" date="2020" name="Nat. Food">
        <title>A phased Vanilla planifolia genome enables genetic improvement of flavour and production.</title>
        <authorList>
            <person name="Hasing T."/>
            <person name="Tang H."/>
            <person name="Brym M."/>
            <person name="Khazi F."/>
            <person name="Huang T."/>
            <person name="Chambers A.H."/>
        </authorList>
    </citation>
    <scope>NUCLEOTIDE SEQUENCE [LARGE SCALE GENOMIC DNA]</scope>
    <source>
        <tissue evidence="13">Leaf</tissue>
    </source>
</reference>
<evidence type="ECO:0000256" key="12">
    <source>
        <dbReference type="SAM" id="Phobius"/>
    </source>
</evidence>
<keyword evidence="6" id="KW-0479">Metal-binding</keyword>
<name>A0A835UJC0_VANPL</name>
<evidence type="ECO:0000256" key="3">
    <source>
        <dbReference type="ARBA" id="ARBA00010617"/>
    </source>
</evidence>
<keyword evidence="8" id="KW-0560">Oxidoreductase</keyword>
<dbReference type="GO" id="GO:0016705">
    <property type="term" value="F:oxidoreductase activity, acting on paired donors, with incorporation or reduction of molecular oxygen"/>
    <property type="evidence" value="ECO:0007669"/>
    <property type="project" value="InterPro"/>
</dbReference>
<evidence type="ECO:0000256" key="10">
    <source>
        <dbReference type="ARBA" id="ARBA00023033"/>
    </source>
</evidence>
<evidence type="ECO:0000256" key="2">
    <source>
        <dbReference type="ARBA" id="ARBA00004167"/>
    </source>
</evidence>
<dbReference type="GO" id="GO:0010268">
    <property type="term" value="P:brassinosteroid homeostasis"/>
    <property type="evidence" value="ECO:0007669"/>
    <property type="project" value="TreeGrafter"/>
</dbReference>
<evidence type="ECO:0000313" key="13">
    <source>
        <dbReference type="EMBL" id="KAG0463807.1"/>
    </source>
</evidence>
<gene>
    <name evidence="13" type="ORF">HPP92_019876</name>
</gene>
<dbReference type="EMBL" id="JADCNL010000010">
    <property type="protein sequence ID" value="KAG0463807.1"/>
    <property type="molecule type" value="Genomic_DNA"/>
</dbReference>